<dbReference type="EMBL" id="CM044707">
    <property type="protein sequence ID" value="KAI5653693.1"/>
    <property type="molecule type" value="Genomic_DNA"/>
</dbReference>
<reference evidence="2" key="1">
    <citation type="journal article" date="2023" name="Nat. Plants">
        <title>Single-cell RNA sequencing provides a high-resolution roadmap for understanding the multicellular compartmentation of specialized metabolism.</title>
        <authorList>
            <person name="Sun S."/>
            <person name="Shen X."/>
            <person name="Li Y."/>
            <person name="Li Y."/>
            <person name="Wang S."/>
            <person name="Li R."/>
            <person name="Zhang H."/>
            <person name="Shen G."/>
            <person name="Guo B."/>
            <person name="Wei J."/>
            <person name="Xu J."/>
            <person name="St-Pierre B."/>
            <person name="Chen S."/>
            <person name="Sun C."/>
        </authorList>
    </citation>
    <scope>NUCLEOTIDE SEQUENCE [LARGE SCALE GENOMIC DNA]</scope>
</reference>
<evidence type="ECO:0000313" key="1">
    <source>
        <dbReference type="EMBL" id="KAI5653693.1"/>
    </source>
</evidence>
<organism evidence="1 2">
    <name type="scientific">Catharanthus roseus</name>
    <name type="common">Madagascar periwinkle</name>
    <name type="synonym">Vinca rosea</name>
    <dbReference type="NCBI Taxonomy" id="4058"/>
    <lineage>
        <taxon>Eukaryota</taxon>
        <taxon>Viridiplantae</taxon>
        <taxon>Streptophyta</taxon>
        <taxon>Embryophyta</taxon>
        <taxon>Tracheophyta</taxon>
        <taxon>Spermatophyta</taxon>
        <taxon>Magnoliopsida</taxon>
        <taxon>eudicotyledons</taxon>
        <taxon>Gunneridae</taxon>
        <taxon>Pentapetalae</taxon>
        <taxon>asterids</taxon>
        <taxon>lamiids</taxon>
        <taxon>Gentianales</taxon>
        <taxon>Apocynaceae</taxon>
        <taxon>Rauvolfioideae</taxon>
        <taxon>Vinceae</taxon>
        <taxon>Catharanthinae</taxon>
        <taxon>Catharanthus</taxon>
    </lineage>
</organism>
<accession>A0ACC0A2S6</accession>
<keyword evidence="2" id="KW-1185">Reference proteome</keyword>
<sequence length="253" mass="28892">MIAVGLAPTPRSYTILINGNCKINRIDEAMSLFKEMLQRSLSPDVVTYNTILQGFFRMGMTKEKSRVYFVLRISKKGKENGKLKSNQVLIEILSLPQNRSSCFALVIRISLFPSFVQKMVIRFSVLIIRFLKRSTSFYNRTSDSVCCGKNRTSDFLPASSNFLYLFCRLDCFIFCSSAAFVIVSRSCLVQNKIAPAICTTDKYPESWTGEILAEKLGDAHSCLTLHLKDNVSREIYETDNAYEIWTKLEKLYL</sequence>
<name>A0ACC0A2S6_CATRO</name>
<evidence type="ECO:0000313" key="2">
    <source>
        <dbReference type="Proteomes" id="UP001060085"/>
    </source>
</evidence>
<protein>
    <submittedName>
        <fullName evidence="1">Uncharacterized protein</fullName>
    </submittedName>
</protein>
<proteinExistence type="predicted"/>
<comment type="caution">
    <text evidence="1">The sequence shown here is derived from an EMBL/GenBank/DDBJ whole genome shotgun (WGS) entry which is preliminary data.</text>
</comment>
<dbReference type="Proteomes" id="UP001060085">
    <property type="component" value="Linkage Group LG07"/>
</dbReference>
<gene>
    <name evidence="1" type="ORF">M9H77_30880</name>
</gene>